<dbReference type="Gene3D" id="3.90.70.10">
    <property type="entry name" value="Cysteine proteinases"/>
    <property type="match status" value="1"/>
</dbReference>
<organism evidence="2 3">
    <name type="scientific">Polypterus senegalus</name>
    <name type="common">Senegal bichir</name>
    <dbReference type="NCBI Taxonomy" id="55291"/>
    <lineage>
        <taxon>Eukaryota</taxon>
        <taxon>Metazoa</taxon>
        <taxon>Chordata</taxon>
        <taxon>Craniata</taxon>
        <taxon>Vertebrata</taxon>
        <taxon>Euteleostomi</taxon>
        <taxon>Actinopterygii</taxon>
        <taxon>Polypteriformes</taxon>
        <taxon>Polypteridae</taxon>
        <taxon>Polypterus</taxon>
    </lineage>
</organism>
<feature type="region of interest" description="Disordered" evidence="1">
    <location>
        <begin position="77"/>
        <end position="96"/>
    </location>
</feature>
<dbReference type="Proteomes" id="UP000886611">
    <property type="component" value="Unassembled WGS sequence"/>
</dbReference>
<evidence type="ECO:0000313" key="2">
    <source>
        <dbReference type="EMBL" id="KAG2470890.1"/>
    </source>
</evidence>
<protein>
    <submittedName>
        <fullName evidence="2">GUCD1 protein</fullName>
    </submittedName>
</protein>
<feature type="non-terminal residue" evidence="2">
    <location>
        <position position="1"/>
    </location>
</feature>
<name>A0A8X7XQ49_POLSE</name>
<feature type="region of interest" description="Disordered" evidence="1">
    <location>
        <begin position="1"/>
        <end position="22"/>
    </location>
</feature>
<evidence type="ECO:0000313" key="3">
    <source>
        <dbReference type="Proteomes" id="UP000886611"/>
    </source>
</evidence>
<gene>
    <name evidence="2" type="primary">Gucd1</name>
    <name evidence="2" type="ORF">GTO96_0005641</name>
</gene>
<dbReference type="EMBL" id="JAATIS010000094">
    <property type="protein sequence ID" value="KAG2470890.1"/>
    <property type="molecule type" value="Genomic_DNA"/>
</dbReference>
<accession>A0A8X7XQ49</accession>
<feature type="non-terminal residue" evidence="2">
    <location>
        <position position="353"/>
    </location>
</feature>
<sequence>MGARLPRDPQAIHSPKAQNTNYNQPFLAPPLLPGNLVLYLPILAKNEGRLARFIAHPEVLQVPDQLVLIAPLGGAGKSSNVAAGSPQHPLVATPSPNRAVVDSMSHGATGETEEGPTAREAAPRCPGGGTALSMVAPPGRMQQRRPGRAWDPAVYDSIQLHVPVIRQQYHWDCGLACSRMVLRYLHPVDEEEFQNACWELKLTESVWTIDLAYLLCLLGVKHRFCTQTLGVDKNYRNQSFYKKHFETEEDRVNELFNKADSNGVVVEKCSVTIQEIQNHLIQGHVAIVLVNAVLLVCDLCSTPVKYCCFLPVGQKCFCRKPDYQGHFIVVCGFNGATNSIYYNNPAYSDRKYI</sequence>
<reference evidence="2 3" key="1">
    <citation type="journal article" date="2021" name="Cell">
        <title>Tracing the genetic footprints of vertebrate landing in non-teleost ray-finned fishes.</title>
        <authorList>
            <person name="Bi X."/>
            <person name="Wang K."/>
            <person name="Yang L."/>
            <person name="Pan H."/>
            <person name="Jiang H."/>
            <person name="Wei Q."/>
            <person name="Fang M."/>
            <person name="Yu H."/>
            <person name="Zhu C."/>
            <person name="Cai Y."/>
            <person name="He Y."/>
            <person name="Gan X."/>
            <person name="Zeng H."/>
            <person name="Yu D."/>
            <person name="Zhu Y."/>
            <person name="Jiang H."/>
            <person name="Qiu Q."/>
            <person name="Yang H."/>
            <person name="Zhang Y.E."/>
            <person name="Wang W."/>
            <person name="Zhu M."/>
            <person name="He S."/>
            <person name="Zhang G."/>
        </authorList>
    </citation>
    <scope>NUCLEOTIDE SEQUENCE [LARGE SCALE GENOMIC DNA]</scope>
    <source>
        <strain evidence="2">Bchr_013</strain>
    </source>
</reference>
<keyword evidence="3" id="KW-1185">Reference proteome</keyword>
<dbReference type="InterPro" id="IPR018616">
    <property type="entry name" value="GUCD1"/>
</dbReference>
<comment type="caution">
    <text evidence="2">The sequence shown here is derived from an EMBL/GenBank/DDBJ whole genome shotgun (WGS) entry which is preliminary data.</text>
</comment>
<dbReference type="AlphaFoldDB" id="A0A8X7XQ49"/>
<proteinExistence type="predicted"/>
<dbReference type="Pfam" id="PF09778">
    <property type="entry name" value="Guanylate_cyc_2"/>
    <property type="match status" value="1"/>
</dbReference>
<dbReference type="PANTHER" id="PTHR31400:SF1">
    <property type="entry name" value="PROTEIN GUCD1"/>
    <property type="match status" value="1"/>
</dbReference>
<evidence type="ECO:0000256" key="1">
    <source>
        <dbReference type="SAM" id="MobiDB-lite"/>
    </source>
</evidence>
<dbReference type="PANTHER" id="PTHR31400">
    <property type="entry name" value="GUANYLYL CYCLASE DOMAIN CONTAINING PROTEIN 1 GUCD1"/>
    <property type="match status" value="1"/>
</dbReference>
<feature type="region of interest" description="Disordered" evidence="1">
    <location>
        <begin position="105"/>
        <end position="125"/>
    </location>
</feature>